<reference evidence="1 2" key="1">
    <citation type="submission" date="2024-02" db="EMBL/GenBank/DDBJ databases">
        <authorList>
            <person name="Saticioglu I.B."/>
        </authorList>
    </citation>
    <scope>NUCLEOTIDE SEQUENCE [LARGE SCALE GENOMIC DNA]</scope>
    <source>
        <strain evidence="1 2">Mu-86</strain>
    </source>
</reference>
<evidence type="ECO:0000313" key="2">
    <source>
        <dbReference type="Proteomes" id="UP001368654"/>
    </source>
</evidence>
<dbReference type="EMBL" id="JBBDGL010000001">
    <property type="protein sequence ID" value="MEJ1154676.1"/>
    <property type="molecule type" value="Genomic_DNA"/>
</dbReference>
<sequence>MAAQAAMKHPAAGHGGRVAPLFWHRGESPAVICREIEAMHEAGVREFVLEPRPHPDYLGAQWWADVDTVLAAARDRGMRVWFFDDSHFPSGGLNGIVPNEHPHLLKRYLGEQHRDALGPAPSTTFSFGGWLREGDLLHAVVAIRHASTAATPDPDSAVDLTDRIVDGAVYWDVPDGVWRIFAIIETSHGNEARTADYLNPIAEGAAELHLATVHERHYDRYRADFGGLIAGFFQDEPRFGNERTHTFRFGAETGNDSSYVLPYSGLLGERLRTRWGSEYRQRLPLLWWGEDERPTGEARYAYMDEATQLYERFQRKLGDWCAAHRVALIGHVIEDNGAHARLGMGPGHYFRSMAGQHMGGVDVVLQQLMPGSEEGLRPAAIHSWDDEFHFWGLAKLASSAAHIDPRKNGDALCEAFGAYGWHMGLRRMKWLTDHLVVRGVNYIVPHAFSARTWDEDCPPHFHNGGMNPQWPYFGLWRAYAETITEQISGGRHLSDAAVLYHAEAEWAGRYMPFERVLRELMRYQFDGDVVPLDALIGGEVDDDGGVQVGSETYPLVIVPYAQRVPAALARFIAETELTVIFVDDFPDSVTGDADGRLLRALTERCTSVPLSELTAHVHGEVSVAPANPSLRVMRYVKDRQMQLFVVNESVSLTCEVELTVRRADMPAVVWDPMTQRRRAAHASRREDSLCLPLRLEPGESRFVSFADHHDASEPTIPDPTTAITLPTDDWTITLREWDSSTFRPVALDSLGPVNAPNRFPHFAGTIRYRHDVDLPPIPSVLDLGEVGETAEVLVNGVSVGIRIAPPYLFELPAGGPREEVTIDVTTTLAPLVASQNPFDAGVALEPTGLLGPVTLSVPISPETSDDPLR</sequence>
<comment type="caution">
    <text evidence="1">The sequence shown here is derived from an EMBL/GenBank/DDBJ whole genome shotgun (WGS) entry which is preliminary data.</text>
</comment>
<dbReference type="RefSeq" id="WP_337337110.1">
    <property type="nucleotide sequence ID" value="NZ_JBBDGL010000001.1"/>
</dbReference>
<gene>
    <name evidence="1" type="ORF">WDU96_03560</name>
</gene>
<accession>A0ABU8LSQ1</accession>
<organism evidence="1 2">
    <name type="scientific">Microbacterium marmarense</name>
    <dbReference type="NCBI Taxonomy" id="3122051"/>
    <lineage>
        <taxon>Bacteria</taxon>
        <taxon>Bacillati</taxon>
        <taxon>Actinomycetota</taxon>
        <taxon>Actinomycetes</taxon>
        <taxon>Micrococcales</taxon>
        <taxon>Microbacteriaceae</taxon>
        <taxon>Microbacterium</taxon>
    </lineage>
</organism>
<proteinExistence type="predicted"/>
<dbReference type="InterPro" id="IPR053161">
    <property type="entry name" value="Ulvan_degrading_GH"/>
</dbReference>
<keyword evidence="2" id="KW-1185">Reference proteome</keyword>
<name>A0ABU8LSQ1_9MICO</name>
<protein>
    <submittedName>
        <fullName evidence="1">Uncharacterized protein</fullName>
    </submittedName>
</protein>
<dbReference type="PANTHER" id="PTHR36848">
    <property type="entry name" value="DNA-BINDING PROTEIN (PUTATIVE SECRETED PROTEIN)-RELATED"/>
    <property type="match status" value="1"/>
</dbReference>
<dbReference type="Proteomes" id="UP001368654">
    <property type="component" value="Unassembled WGS sequence"/>
</dbReference>
<evidence type="ECO:0000313" key="1">
    <source>
        <dbReference type="EMBL" id="MEJ1154676.1"/>
    </source>
</evidence>
<dbReference type="PANTHER" id="PTHR36848:SF2">
    <property type="entry name" value="SECRETED PROTEIN"/>
    <property type="match status" value="1"/>
</dbReference>